<organism evidence="6 7">
    <name type="scientific">Desulfovibrio subterraneus</name>
    <dbReference type="NCBI Taxonomy" id="2718620"/>
    <lineage>
        <taxon>Bacteria</taxon>
        <taxon>Pseudomonadati</taxon>
        <taxon>Thermodesulfobacteriota</taxon>
        <taxon>Desulfovibrionia</taxon>
        <taxon>Desulfovibrionales</taxon>
        <taxon>Desulfovibrionaceae</taxon>
        <taxon>Desulfovibrio</taxon>
    </lineage>
</organism>
<dbReference type="Gene3D" id="1.20.1330.10">
    <property type="entry name" value="f41 fragment of flagellin, N-terminal domain"/>
    <property type="match status" value="2"/>
</dbReference>
<evidence type="ECO:0000259" key="5">
    <source>
        <dbReference type="Pfam" id="PF00700"/>
    </source>
</evidence>
<dbReference type="Proteomes" id="UP000503840">
    <property type="component" value="Unassembled WGS sequence"/>
</dbReference>
<dbReference type="RefSeq" id="WP_174406709.1">
    <property type="nucleotide sequence ID" value="NZ_BLVO01000016.1"/>
</dbReference>
<dbReference type="EMBL" id="BLVO01000016">
    <property type="protein sequence ID" value="GFM35076.1"/>
    <property type="molecule type" value="Genomic_DNA"/>
</dbReference>
<keyword evidence="3" id="KW-0975">Bacterial flagellum</keyword>
<name>A0A7J0BN20_9BACT</name>
<comment type="subcellular location">
    <subcellularLocation>
        <location evidence="1">Bacterial flagellum</location>
    </subcellularLocation>
</comment>
<dbReference type="Pfam" id="PF00700">
    <property type="entry name" value="Flagellin_C"/>
    <property type="match status" value="1"/>
</dbReference>
<keyword evidence="7" id="KW-1185">Reference proteome</keyword>
<proteinExistence type="inferred from homology"/>
<evidence type="ECO:0000313" key="6">
    <source>
        <dbReference type="EMBL" id="GFM35076.1"/>
    </source>
</evidence>
<evidence type="ECO:0000313" key="7">
    <source>
        <dbReference type="Proteomes" id="UP000503840"/>
    </source>
</evidence>
<comment type="similarity">
    <text evidence="2">Belongs to the bacterial flagellin family.</text>
</comment>
<sequence length="494" mass="52505">MRIARSMLFDSSVQYMNNSLAEIIRLNEQNSSQKKINRPSDDPGGMSRSLDLKTYLTRLGQYDENMDTALGWLQLADDELNQASDVLTRLQELAEQASTGTLTDNQREMIAKEARELMGQMLAISNTEYAGDSIFAGSMTNTNAYEMGLGATVRDDTLSDASFVSFSGSSDSTIYVEFAESGTVGVDELEYRYTSDGGNTWQTATLAAGATELDFGTAKATMASGSVVTATETAGEGDGTAVWIRPAAYYTGDMEGDETVQHYGSSTVTATADGIFDSSVAIRIASNASLPGPITYSYSLDRGATWVDGNVTSNASFAVPGGFVQLASNGGSAITAGDQFIVEPHSAAINLTIGKSSTVQINSIGADIFGGRVEENGNSSILDTPANLFESIGKFIGFLETNDQKGIAEMIDGLSAAHETLSTAQGAIGGREVRVEFAKEAVSMSKESTNTNISSIEDADVTQLTSDLARAQYIYESVLTTSSKLMKMSLMDYL</sequence>
<reference evidence="6 7" key="1">
    <citation type="submission" date="2020-05" db="EMBL/GenBank/DDBJ databases">
        <title>Draft genome sequence of Desulfovibrio sp. strain HN2T.</title>
        <authorList>
            <person name="Ueno A."/>
            <person name="Tamazawa S."/>
            <person name="Tamamura S."/>
            <person name="Murakami T."/>
            <person name="Kiyama T."/>
            <person name="Inomata H."/>
            <person name="Amano Y."/>
            <person name="Miyakawa K."/>
            <person name="Tamaki H."/>
            <person name="Naganuma T."/>
            <person name="Kaneko K."/>
        </authorList>
    </citation>
    <scope>NUCLEOTIDE SEQUENCE [LARGE SCALE GENOMIC DNA]</scope>
    <source>
        <strain evidence="6 7">HN2</strain>
    </source>
</reference>
<keyword evidence="6" id="KW-0966">Cell projection</keyword>
<dbReference type="PANTHER" id="PTHR42792:SF1">
    <property type="entry name" value="FLAGELLAR HOOK-ASSOCIATED PROTEIN 3"/>
    <property type="match status" value="1"/>
</dbReference>
<dbReference type="AlphaFoldDB" id="A0A7J0BN20"/>
<dbReference type="InterPro" id="IPR001492">
    <property type="entry name" value="Flagellin"/>
</dbReference>
<dbReference type="InterPro" id="IPR046358">
    <property type="entry name" value="Flagellin_C"/>
</dbReference>
<keyword evidence="6" id="KW-0969">Cilium</keyword>
<dbReference type="InterPro" id="IPR001029">
    <property type="entry name" value="Flagellin_N"/>
</dbReference>
<dbReference type="Pfam" id="PF00669">
    <property type="entry name" value="Flagellin_N"/>
    <property type="match status" value="1"/>
</dbReference>
<dbReference type="GO" id="GO:0005198">
    <property type="term" value="F:structural molecule activity"/>
    <property type="evidence" value="ECO:0007669"/>
    <property type="project" value="InterPro"/>
</dbReference>
<comment type="caution">
    <text evidence="6">The sequence shown here is derived from an EMBL/GenBank/DDBJ whole genome shotgun (WGS) entry which is preliminary data.</text>
</comment>
<feature type="domain" description="Flagellin N-terminal" evidence="4">
    <location>
        <begin position="14"/>
        <end position="140"/>
    </location>
</feature>
<dbReference type="PANTHER" id="PTHR42792">
    <property type="entry name" value="FLAGELLIN"/>
    <property type="match status" value="1"/>
</dbReference>
<accession>A0A7J0BN20</accession>
<gene>
    <name evidence="6" type="ORF">DSM101010T_34410</name>
</gene>
<evidence type="ECO:0000259" key="4">
    <source>
        <dbReference type="Pfam" id="PF00669"/>
    </source>
</evidence>
<dbReference type="SUPFAM" id="SSF64518">
    <property type="entry name" value="Phase 1 flagellin"/>
    <property type="match status" value="1"/>
</dbReference>
<feature type="domain" description="Flagellin C-terminal" evidence="5">
    <location>
        <begin position="413"/>
        <end position="494"/>
    </location>
</feature>
<dbReference type="NCBIfam" id="TIGR02550">
    <property type="entry name" value="flagell_flgL"/>
    <property type="match status" value="1"/>
</dbReference>
<protein>
    <submittedName>
        <fullName evidence="6">Flagellar hook-associated protein 3</fullName>
    </submittedName>
</protein>
<dbReference type="InterPro" id="IPR013384">
    <property type="entry name" value="Flagell_FlgL"/>
</dbReference>
<keyword evidence="6" id="KW-0282">Flagellum</keyword>
<dbReference type="GO" id="GO:0009424">
    <property type="term" value="C:bacterial-type flagellum hook"/>
    <property type="evidence" value="ECO:0007669"/>
    <property type="project" value="InterPro"/>
</dbReference>
<dbReference type="GO" id="GO:0071973">
    <property type="term" value="P:bacterial-type flagellum-dependent cell motility"/>
    <property type="evidence" value="ECO:0007669"/>
    <property type="project" value="InterPro"/>
</dbReference>
<evidence type="ECO:0000256" key="2">
    <source>
        <dbReference type="ARBA" id="ARBA00005709"/>
    </source>
</evidence>
<evidence type="ECO:0000256" key="1">
    <source>
        <dbReference type="ARBA" id="ARBA00004365"/>
    </source>
</evidence>
<evidence type="ECO:0000256" key="3">
    <source>
        <dbReference type="ARBA" id="ARBA00023143"/>
    </source>
</evidence>